<protein>
    <submittedName>
        <fullName evidence="1">Uncharacterized protein</fullName>
    </submittedName>
</protein>
<accession>A0A3D9SEN5</accession>
<name>A0A3D9SEN5_9BACL</name>
<reference evidence="1 2" key="1">
    <citation type="submission" date="2018-08" db="EMBL/GenBank/DDBJ databases">
        <title>Genomic Encyclopedia of Type Strains, Phase III (KMG-III): the genomes of soil and plant-associated and newly described type strains.</title>
        <authorList>
            <person name="Whitman W."/>
        </authorList>
    </citation>
    <scope>NUCLEOTIDE SEQUENCE [LARGE SCALE GENOMIC DNA]</scope>
    <source>
        <strain evidence="1 2">CGMCC 1.10966</strain>
    </source>
</reference>
<evidence type="ECO:0000313" key="1">
    <source>
        <dbReference type="EMBL" id="REE94352.1"/>
    </source>
</evidence>
<comment type="caution">
    <text evidence="1">The sequence shown here is derived from an EMBL/GenBank/DDBJ whole genome shotgun (WGS) entry which is preliminary data.</text>
</comment>
<dbReference type="AlphaFoldDB" id="A0A3D9SEN5"/>
<dbReference type="Proteomes" id="UP000256304">
    <property type="component" value="Unassembled WGS sequence"/>
</dbReference>
<proteinExistence type="predicted"/>
<organism evidence="1 2">
    <name type="scientific">Paenibacillus taihuensis</name>
    <dbReference type="NCBI Taxonomy" id="1156355"/>
    <lineage>
        <taxon>Bacteria</taxon>
        <taxon>Bacillati</taxon>
        <taxon>Bacillota</taxon>
        <taxon>Bacilli</taxon>
        <taxon>Bacillales</taxon>
        <taxon>Paenibacillaceae</taxon>
        <taxon>Paenibacillus</taxon>
    </lineage>
</organism>
<evidence type="ECO:0000313" key="2">
    <source>
        <dbReference type="Proteomes" id="UP000256304"/>
    </source>
</evidence>
<gene>
    <name evidence="1" type="ORF">A8990_101145</name>
</gene>
<keyword evidence="2" id="KW-1185">Reference proteome</keyword>
<dbReference type="EMBL" id="QTTN01000001">
    <property type="protein sequence ID" value="REE94352.1"/>
    <property type="molecule type" value="Genomic_DNA"/>
</dbReference>
<sequence length="38" mass="4286">MNILEPLFSLEKYLNGDNFLLLAPNLSIVQTFSASMLK</sequence>